<dbReference type="AlphaFoldDB" id="A0A8T0QK77"/>
<dbReference type="Proteomes" id="UP000823388">
    <property type="component" value="Chromosome 7K"/>
</dbReference>
<keyword evidence="3" id="KW-1185">Reference proteome</keyword>
<dbReference type="Pfam" id="PF26253">
    <property type="entry name" value="RdRP_head"/>
    <property type="match status" value="1"/>
</dbReference>
<proteinExistence type="predicted"/>
<accession>A0A8T0QK77</accession>
<comment type="caution">
    <text evidence="2">The sequence shown here is derived from an EMBL/GenBank/DDBJ whole genome shotgun (WGS) entry which is preliminary data.</text>
</comment>
<gene>
    <name evidence="2" type="ORF">PVAP13_7KG095709</name>
</gene>
<dbReference type="InterPro" id="IPR058752">
    <property type="entry name" value="RDRP_C_head"/>
</dbReference>
<reference evidence="2" key="1">
    <citation type="submission" date="2020-05" db="EMBL/GenBank/DDBJ databases">
        <title>WGS assembly of Panicum virgatum.</title>
        <authorList>
            <person name="Lovell J.T."/>
            <person name="Jenkins J."/>
            <person name="Shu S."/>
            <person name="Juenger T.E."/>
            <person name="Schmutz J."/>
        </authorList>
    </citation>
    <scope>NUCLEOTIDE SEQUENCE</scope>
    <source>
        <strain evidence="2">AP13</strain>
    </source>
</reference>
<dbReference type="EMBL" id="CM029049">
    <property type="protein sequence ID" value="KAG2570674.1"/>
    <property type="molecule type" value="Genomic_DNA"/>
</dbReference>
<organism evidence="2 3">
    <name type="scientific">Panicum virgatum</name>
    <name type="common">Blackwell switchgrass</name>
    <dbReference type="NCBI Taxonomy" id="38727"/>
    <lineage>
        <taxon>Eukaryota</taxon>
        <taxon>Viridiplantae</taxon>
        <taxon>Streptophyta</taxon>
        <taxon>Embryophyta</taxon>
        <taxon>Tracheophyta</taxon>
        <taxon>Spermatophyta</taxon>
        <taxon>Magnoliopsida</taxon>
        <taxon>Liliopsida</taxon>
        <taxon>Poales</taxon>
        <taxon>Poaceae</taxon>
        <taxon>PACMAD clade</taxon>
        <taxon>Panicoideae</taxon>
        <taxon>Panicodae</taxon>
        <taxon>Paniceae</taxon>
        <taxon>Panicinae</taxon>
        <taxon>Panicum</taxon>
        <taxon>Panicum sect. Hiantes</taxon>
    </lineage>
</organism>
<feature type="domain" description="RDRP C-terminal head" evidence="1">
    <location>
        <begin position="34"/>
        <end position="121"/>
    </location>
</feature>
<evidence type="ECO:0000313" key="2">
    <source>
        <dbReference type="EMBL" id="KAG2570674.1"/>
    </source>
</evidence>
<protein>
    <recommendedName>
        <fullName evidence="1">RDRP C-terminal head domain-containing protein</fullName>
    </recommendedName>
</protein>
<evidence type="ECO:0000259" key="1">
    <source>
        <dbReference type="Pfam" id="PF26253"/>
    </source>
</evidence>
<evidence type="ECO:0000313" key="3">
    <source>
        <dbReference type="Proteomes" id="UP000823388"/>
    </source>
</evidence>
<name>A0A8T0QK77_PANVG</name>
<sequence length="134" mass="15958">MLPCFTEVEATPKCTSLWEDRYQEYLRKSTELINLDKEEKDDEFQKLYQYYKRLLYGAEEFEETWQDHSEVFMEACAIYQIVYERARTTKSIGKCRFVWTVAGAALCHLHTKKYAMQRGEKAALCPISVIRQLY</sequence>